<protein>
    <submittedName>
        <fullName evidence="8">Glucose-6-phosphate dehydrogenase</fullName>
        <ecNumber evidence="8">1.1.1.49</ecNumber>
    </submittedName>
</protein>
<dbReference type="Pfam" id="PF02781">
    <property type="entry name" value="G6PD_C"/>
    <property type="match status" value="1"/>
</dbReference>
<dbReference type="Proteomes" id="UP000473325">
    <property type="component" value="Unassembled WGS sequence"/>
</dbReference>
<dbReference type="PRINTS" id="PR00079">
    <property type="entry name" value="G6PDHDRGNASE"/>
</dbReference>
<dbReference type="InterPro" id="IPR036291">
    <property type="entry name" value="NAD(P)-bd_dom_sf"/>
</dbReference>
<dbReference type="GO" id="GO:0005829">
    <property type="term" value="C:cytosol"/>
    <property type="evidence" value="ECO:0007669"/>
    <property type="project" value="TreeGrafter"/>
</dbReference>
<comment type="pathway">
    <text evidence="1">Carbohydrate degradation; pentose phosphate pathway; D-ribulose 5-phosphate from D-glucose 6-phosphate (oxidative stage): step 1/3.</text>
</comment>
<dbReference type="GO" id="GO:0009051">
    <property type="term" value="P:pentose-phosphate shunt, oxidative branch"/>
    <property type="evidence" value="ECO:0007669"/>
    <property type="project" value="TreeGrafter"/>
</dbReference>
<keyword evidence="2" id="KW-0313">Glucose metabolism</keyword>
<evidence type="ECO:0000259" key="6">
    <source>
        <dbReference type="Pfam" id="PF00479"/>
    </source>
</evidence>
<evidence type="ECO:0000256" key="4">
    <source>
        <dbReference type="ARBA" id="ARBA00023002"/>
    </source>
</evidence>
<accession>A0A6L7EWD6</accession>
<dbReference type="PANTHER" id="PTHR23429">
    <property type="entry name" value="GLUCOSE-6-PHOSPHATE 1-DEHYDROGENASE G6PD"/>
    <property type="match status" value="1"/>
</dbReference>
<dbReference type="PANTHER" id="PTHR23429:SF0">
    <property type="entry name" value="GLUCOSE-6-PHOSPHATE 1-DEHYDROGENASE"/>
    <property type="match status" value="1"/>
</dbReference>
<dbReference type="InterPro" id="IPR001282">
    <property type="entry name" value="G6P_DH"/>
</dbReference>
<dbReference type="Pfam" id="PF00479">
    <property type="entry name" value="G6PD_N"/>
    <property type="match status" value="1"/>
</dbReference>
<feature type="domain" description="Glucose-6-phosphate dehydrogenase C-terminal" evidence="7">
    <location>
        <begin position="180"/>
        <end position="454"/>
    </location>
</feature>
<dbReference type="AlphaFoldDB" id="A0A6L7EWD6"/>
<sequence length="459" mass="49386">MASNGVGTLVVLGADGDLAGRLLLPGLGALLASDWESRTAPRLIGAGLSDLDEAAWRRRIRDAFAAGGAGERVDEVAGRSTYRRTDVTSVEELKALLEQCDGAPAIYFALPPAITARACQALRLIDLPEGTVLAMEKPFGTDLEGARELNALVATLVPEDQIFRIDHFLGRSDVLNIIGTRFANRLLEPVWSNQHVESIEIVYDETLALEGRAGYYDKAGALVDMIQSHLLQIMATLMMEPISRVHERDLRDAKAAVLRATRLHGTPAQASRRARYTGGTIDGRELPAYSREEGVDASRHTETLAEITVEVASWRWAGVPVTLRSGKALGTARKEAVVTFKPAPHLPTGLKGKETPDTITIGFKPPRLAVHLDVSGAGDPFDLEDVVAQTDIPDGALPAYGEVLGGVLEGDPMLAVRGDTAEECWRIVEPVLEAWRAGDVPLETYAAGSAGPRSWAKEQ</sequence>
<dbReference type="Gene3D" id="3.30.360.10">
    <property type="entry name" value="Dihydrodipicolinate Reductase, domain 2"/>
    <property type="match status" value="1"/>
</dbReference>
<dbReference type="GO" id="GO:0050661">
    <property type="term" value="F:NADP binding"/>
    <property type="evidence" value="ECO:0007669"/>
    <property type="project" value="InterPro"/>
</dbReference>
<dbReference type="RefSeq" id="WP_160874568.1">
    <property type="nucleotide sequence ID" value="NZ_WUEK01000001.1"/>
</dbReference>
<dbReference type="InterPro" id="IPR022675">
    <property type="entry name" value="G6P_DH_C"/>
</dbReference>
<evidence type="ECO:0000256" key="5">
    <source>
        <dbReference type="ARBA" id="ARBA00023277"/>
    </source>
</evidence>
<dbReference type="GO" id="GO:0004345">
    <property type="term" value="F:glucose-6-phosphate dehydrogenase activity"/>
    <property type="evidence" value="ECO:0007669"/>
    <property type="project" value="UniProtKB-EC"/>
</dbReference>
<dbReference type="SUPFAM" id="SSF55347">
    <property type="entry name" value="Glyceraldehyde-3-phosphate dehydrogenase-like, C-terminal domain"/>
    <property type="match status" value="1"/>
</dbReference>
<evidence type="ECO:0000313" key="9">
    <source>
        <dbReference type="Proteomes" id="UP000473325"/>
    </source>
</evidence>
<dbReference type="NCBIfam" id="NF009492">
    <property type="entry name" value="PRK12853.1-3"/>
    <property type="match status" value="1"/>
</dbReference>
<dbReference type="Gene3D" id="3.40.50.720">
    <property type="entry name" value="NAD(P)-binding Rossmann-like Domain"/>
    <property type="match status" value="1"/>
</dbReference>
<keyword evidence="9" id="KW-1185">Reference proteome</keyword>
<dbReference type="InterPro" id="IPR022674">
    <property type="entry name" value="G6P_DH_NAD-bd"/>
</dbReference>
<comment type="caution">
    <text evidence="8">The sequence shown here is derived from an EMBL/GenBank/DDBJ whole genome shotgun (WGS) entry which is preliminary data.</text>
</comment>
<evidence type="ECO:0000313" key="8">
    <source>
        <dbReference type="EMBL" id="MXG88309.1"/>
    </source>
</evidence>
<keyword evidence="4 8" id="KW-0560">Oxidoreductase</keyword>
<keyword evidence="5" id="KW-0119">Carbohydrate metabolism</keyword>
<name>A0A6L7EWD6_9ACTN</name>
<evidence type="ECO:0000256" key="1">
    <source>
        <dbReference type="ARBA" id="ARBA00004937"/>
    </source>
</evidence>
<dbReference type="PIRSF" id="PIRSF000110">
    <property type="entry name" value="G6PD"/>
    <property type="match status" value="1"/>
</dbReference>
<dbReference type="SUPFAM" id="SSF51735">
    <property type="entry name" value="NAD(P)-binding Rossmann-fold domains"/>
    <property type="match status" value="1"/>
</dbReference>
<gene>
    <name evidence="8" type="ORF">GRQ65_01940</name>
</gene>
<feature type="domain" description="Glucose-6-phosphate dehydrogenase NAD-binding" evidence="6">
    <location>
        <begin position="10"/>
        <end position="176"/>
    </location>
</feature>
<reference evidence="8 9" key="1">
    <citation type="submission" date="2019-12" db="EMBL/GenBank/DDBJ databases">
        <authorList>
            <person name="Kun Z."/>
        </authorList>
    </citation>
    <scope>NUCLEOTIDE SEQUENCE [LARGE SCALE GENOMIC DNA]</scope>
    <source>
        <strain evidence="8 9">YIM 123512</strain>
    </source>
</reference>
<dbReference type="GO" id="GO:0006006">
    <property type="term" value="P:glucose metabolic process"/>
    <property type="evidence" value="ECO:0007669"/>
    <property type="project" value="UniProtKB-KW"/>
</dbReference>
<proteinExistence type="predicted"/>
<dbReference type="EC" id="1.1.1.49" evidence="8"/>
<evidence type="ECO:0000256" key="3">
    <source>
        <dbReference type="ARBA" id="ARBA00022857"/>
    </source>
</evidence>
<dbReference type="EMBL" id="WUEK01000001">
    <property type="protein sequence ID" value="MXG88309.1"/>
    <property type="molecule type" value="Genomic_DNA"/>
</dbReference>
<evidence type="ECO:0000256" key="2">
    <source>
        <dbReference type="ARBA" id="ARBA00022526"/>
    </source>
</evidence>
<evidence type="ECO:0000259" key="7">
    <source>
        <dbReference type="Pfam" id="PF02781"/>
    </source>
</evidence>
<keyword evidence="3" id="KW-0521">NADP</keyword>
<organism evidence="8 9">
    <name type="scientific">Nocardioides flavescens</name>
    <dbReference type="NCBI Taxonomy" id="2691959"/>
    <lineage>
        <taxon>Bacteria</taxon>
        <taxon>Bacillati</taxon>
        <taxon>Actinomycetota</taxon>
        <taxon>Actinomycetes</taxon>
        <taxon>Propionibacteriales</taxon>
        <taxon>Nocardioidaceae</taxon>
        <taxon>Nocardioides</taxon>
    </lineage>
</organism>